<keyword evidence="3 4" id="KW-0620">Polyamine biosynthesis</keyword>
<evidence type="ECO:0000313" key="7">
    <source>
        <dbReference type="Proteomes" id="UP000273154"/>
    </source>
</evidence>
<evidence type="ECO:0000259" key="5">
    <source>
        <dbReference type="PROSITE" id="PS51006"/>
    </source>
</evidence>
<sequence>MPGVLRVYDCDGRHFIKSSQENSYDCVVLDAFSGSRPVASLATVECAFELRKILAPSGAVLANVVSAEEGSDISFLRDFAASLGAVFSNVYAELCEQDEFAVEDNYILVATDSSYIPDDALVFDADTFGTPVRDGDLKLTGTPGDINAGHPASGGKLI</sequence>
<evidence type="ECO:0000313" key="6">
    <source>
        <dbReference type="EMBL" id="BBH50792.1"/>
    </source>
</evidence>
<protein>
    <recommendedName>
        <fullName evidence="5">PABS domain-containing protein</fullName>
    </recommendedName>
</protein>
<proteinExistence type="inferred from homology"/>
<dbReference type="Proteomes" id="UP000273154">
    <property type="component" value="Chromosome"/>
</dbReference>
<keyword evidence="2 4" id="KW-0808">Transferase</keyword>
<keyword evidence="7" id="KW-1185">Reference proteome</keyword>
<dbReference type="PROSITE" id="PS51006">
    <property type="entry name" value="PABS_2"/>
    <property type="match status" value="1"/>
</dbReference>
<organism evidence="6 7">
    <name type="scientific">Parolsenella catena</name>
    <dbReference type="NCBI Taxonomy" id="2003188"/>
    <lineage>
        <taxon>Bacteria</taxon>
        <taxon>Bacillati</taxon>
        <taxon>Actinomycetota</taxon>
        <taxon>Coriobacteriia</taxon>
        <taxon>Coriobacteriales</taxon>
        <taxon>Atopobiaceae</taxon>
        <taxon>Parolsenella</taxon>
    </lineage>
</organism>
<dbReference type="Gene3D" id="3.40.50.150">
    <property type="entry name" value="Vaccinia Virus protein VP39"/>
    <property type="match status" value="1"/>
</dbReference>
<dbReference type="EMBL" id="AP019367">
    <property type="protein sequence ID" value="BBH50792.1"/>
    <property type="molecule type" value="Genomic_DNA"/>
</dbReference>
<dbReference type="InterPro" id="IPR029063">
    <property type="entry name" value="SAM-dependent_MTases_sf"/>
</dbReference>
<dbReference type="AlphaFoldDB" id="A0A3G9K6L8"/>
<dbReference type="KEGG" id="pcat:Pcatena_13790"/>
<evidence type="ECO:0000256" key="4">
    <source>
        <dbReference type="PROSITE-ProRule" id="PRU00354"/>
    </source>
</evidence>
<name>A0A3G9K6L8_9ACTN</name>
<accession>A0A3G9K6L8</accession>
<comment type="similarity">
    <text evidence="1">Belongs to the spermidine/spermine synthase family.</text>
</comment>
<feature type="active site" description="Proton acceptor" evidence="4">
    <location>
        <position position="30"/>
    </location>
</feature>
<evidence type="ECO:0000256" key="1">
    <source>
        <dbReference type="ARBA" id="ARBA00007867"/>
    </source>
</evidence>
<gene>
    <name evidence="6" type="ORF">Pcatena_13790</name>
</gene>
<dbReference type="GO" id="GO:0006596">
    <property type="term" value="P:polyamine biosynthetic process"/>
    <property type="evidence" value="ECO:0007669"/>
    <property type="project" value="UniProtKB-UniRule"/>
</dbReference>
<feature type="domain" description="PABS" evidence="5">
    <location>
        <begin position="1"/>
        <end position="112"/>
    </location>
</feature>
<evidence type="ECO:0000256" key="2">
    <source>
        <dbReference type="ARBA" id="ARBA00022679"/>
    </source>
</evidence>
<dbReference type="SUPFAM" id="SSF53335">
    <property type="entry name" value="S-adenosyl-L-methionine-dependent methyltransferases"/>
    <property type="match status" value="1"/>
</dbReference>
<dbReference type="GO" id="GO:0016740">
    <property type="term" value="F:transferase activity"/>
    <property type="evidence" value="ECO:0007669"/>
    <property type="project" value="UniProtKB-UniRule"/>
</dbReference>
<dbReference type="InterPro" id="IPR030374">
    <property type="entry name" value="PABS"/>
</dbReference>
<reference evidence="7" key="1">
    <citation type="submission" date="2018-11" db="EMBL/GenBank/DDBJ databases">
        <title>Comparative genomics of Parolsenella catena and Libanicoccus massiliensis: Reclassification of Libanicoccus massiliensis as Parolsenella massiliensis comb. nov.</title>
        <authorList>
            <person name="Sakamoto M."/>
            <person name="Ikeyama N."/>
            <person name="Murakami T."/>
            <person name="Mori H."/>
            <person name="Yuki M."/>
            <person name="Ohkuma M."/>
        </authorList>
    </citation>
    <scope>NUCLEOTIDE SEQUENCE [LARGE SCALE GENOMIC DNA]</scope>
    <source>
        <strain evidence="7">JCM 31932</strain>
    </source>
</reference>
<evidence type="ECO:0000256" key="3">
    <source>
        <dbReference type="ARBA" id="ARBA00023115"/>
    </source>
</evidence>